<reference evidence="3" key="1">
    <citation type="journal article" date="2019" name="Int. J. Syst. Evol. Microbiol.">
        <title>The Global Catalogue of Microorganisms (GCM) 10K type strain sequencing project: providing services to taxonomists for standard genome sequencing and annotation.</title>
        <authorList>
            <consortium name="The Broad Institute Genomics Platform"/>
            <consortium name="The Broad Institute Genome Sequencing Center for Infectious Disease"/>
            <person name="Wu L."/>
            <person name="Ma J."/>
        </authorList>
    </citation>
    <scope>NUCLEOTIDE SEQUENCE [LARGE SCALE GENOMIC DNA]</scope>
    <source>
        <strain evidence="3">CGMCC 1.15731</strain>
    </source>
</reference>
<protein>
    <submittedName>
        <fullName evidence="2">Uncharacterized protein</fullName>
    </submittedName>
</protein>
<evidence type="ECO:0000313" key="3">
    <source>
        <dbReference type="Proteomes" id="UP001596042"/>
    </source>
</evidence>
<evidence type="ECO:0000256" key="1">
    <source>
        <dbReference type="SAM" id="MobiDB-lite"/>
    </source>
</evidence>
<keyword evidence="3" id="KW-1185">Reference proteome</keyword>
<name>A0ABV9H4Z3_9HYPH</name>
<dbReference type="Proteomes" id="UP001596042">
    <property type="component" value="Unassembled WGS sequence"/>
</dbReference>
<comment type="caution">
    <text evidence="2">The sequence shown here is derived from an EMBL/GenBank/DDBJ whole genome shotgun (WGS) entry which is preliminary data.</text>
</comment>
<evidence type="ECO:0000313" key="2">
    <source>
        <dbReference type="EMBL" id="MFC4624747.1"/>
    </source>
</evidence>
<organism evidence="2 3">
    <name type="scientific">Daeguia caeni</name>
    <dbReference type="NCBI Taxonomy" id="439612"/>
    <lineage>
        <taxon>Bacteria</taxon>
        <taxon>Pseudomonadati</taxon>
        <taxon>Pseudomonadota</taxon>
        <taxon>Alphaproteobacteria</taxon>
        <taxon>Hyphomicrobiales</taxon>
        <taxon>Brucellaceae</taxon>
        <taxon>Daeguia</taxon>
    </lineage>
</organism>
<accession>A0ABV9H4Z3</accession>
<gene>
    <name evidence="2" type="ORF">ACFO1V_05840</name>
</gene>
<proteinExistence type="predicted"/>
<dbReference type="RefSeq" id="WP_374833373.1">
    <property type="nucleotide sequence ID" value="NZ_JBHEEZ010000024.1"/>
</dbReference>
<feature type="region of interest" description="Disordered" evidence="1">
    <location>
        <begin position="72"/>
        <end position="92"/>
    </location>
</feature>
<sequence length="92" mass="10480">MPFSRDFYLGRFTPEELNDLQSAYLLSCERLNRCAITSPFRDEMAREITQIFECGIKDPARIAEIMVKVASVKHSQPRETDSNSTIAPPKSL</sequence>
<dbReference type="EMBL" id="JBHSEL010000045">
    <property type="protein sequence ID" value="MFC4624747.1"/>
    <property type="molecule type" value="Genomic_DNA"/>
</dbReference>